<dbReference type="GO" id="GO:0022857">
    <property type="term" value="F:transmembrane transporter activity"/>
    <property type="evidence" value="ECO:0007669"/>
    <property type="project" value="InterPro"/>
</dbReference>
<dbReference type="OrthoDB" id="4476201at2759"/>
<feature type="region of interest" description="Disordered" evidence="6">
    <location>
        <begin position="1"/>
        <end position="59"/>
    </location>
</feature>
<sequence length="626" mass="66988">MKSLPPFASGYQSWKAPPRPSDGDNRKRRWGDDDPVHDFVSGSEGASGNSGGAVQQGIEPDLDKGEHCDFVLGGGPWALEMNQWAQEARESPASLGDRDEPLRAESVRSIIVPYEKTLAKLGYKQEFKRAFSPFEVFGIAFSIIGLFPSIVSVLIYAVPNGGPSAMVWGWFVASLFILCIGISMAELASAAPTSGGLYFWTHTLSSPRYKNVLAWVVGYANTIGSISAVASIDWGAALQIMAAATIGSRGQSFTPTNGQTFAVYVAVVFSHALLCSLGTTVLARLQNLYVVLNIVLCLAVIIAVPVATPKEFHNSASYALGNFTNLNGWPNGYAFILSFLSPVWTICSFDSSVHISEEATNAATAVPWAIVGAIGISGILGTAILIVLSFFMGTNINDIVNDPIGQPMAVILFNSLGQRGTIALWAFVVIAQYMMGSSMLLAASRQSFAFSRDGALPFSRYLYPMNSYTGTPVNTVWFTATCAVLLGLLAFAGPAAIGAIFSVSVVGSYVAYSIPIVARFAFRSTNNFQHGPFYLGRWGLPVAIIAVSFMSFISVALLFPTTAHTNASDMNYTVVVMGGVLLGSLLWYFFPKYGGVHWFRGPVPTIVIVDGEGEDQSSQQAEGVDV</sequence>
<dbReference type="GO" id="GO:0006865">
    <property type="term" value="P:amino acid transport"/>
    <property type="evidence" value="ECO:0007669"/>
    <property type="project" value="InterPro"/>
</dbReference>
<accession>A0A9P6DQN1</accession>
<keyword evidence="9" id="KW-1185">Reference proteome</keyword>
<keyword evidence="2" id="KW-0813">Transport</keyword>
<keyword evidence="3 7" id="KW-0812">Transmembrane</keyword>
<protein>
    <recommendedName>
        <fullName evidence="10">APC amino acid permease</fullName>
    </recommendedName>
</protein>
<evidence type="ECO:0000256" key="2">
    <source>
        <dbReference type="ARBA" id="ARBA00022448"/>
    </source>
</evidence>
<evidence type="ECO:0000256" key="3">
    <source>
        <dbReference type="ARBA" id="ARBA00022692"/>
    </source>
</evidence>
<dbReference type="PANTHER" id="PTHR45649:SF6">
    <property type="entry name" value="GABA-SPECIFIC PERMEASE"/>
    <property type="match status" value="1"/>
</dbReference>
<feature type="transmembrane region" description="Helical" evidence="7">
    <location>
        <begin position="571"/>
        <end position="590"/>
    </location>
</feature>
<dbReference type="Gene3D" id="1.20.1740.10">
    <property type="entry name" value="Amino acid/polyamine transporter I"/>
    <property type="match status" value="1"/>
</dbReference>
<dbReference type="PROSITE" id="PS00218">
    <property type="entry name" value="AMINO_ACID_PERMEASE_1"/>
    <property type="match status" value="1"/>
</dbReference>
<name>A0A9P6DQN1_9AGAM</name>
<feature type="transmembrane region" description="Helical" evidence="7">
    <location>
        <begin position="290"/>
        <end position="308"/>
    </location>
</feature>
<evidence type="ECO:0000256" key="1">
    <source>
        <dbReference type="ARBA" id="ARBA00004141"/>
    </source>
</evidence>
<feature type="transmembrane region" description="Helical" evidence="7">
    <location>
        <begin position="134"/>
        <end position="158"/>
    </location>
</feature>
<feature type="transmembrane region" description="Helical" evidence="7">
    <location>
        <begin position="534"/>
        <end position="559"/>
    </location>
</feature>
<feature type="transmembrane region" description="Helical" evidence="7">
    <location>
        <begin position="212"/>
        <end position="232"/>
    </location>
</feature>
<dbReference type="AlphaFoldDB" id="A0A9P6DQN1"/>
<dbReference type="InterPro" id="IPR004840">
    <property type="entry name" value="Amino_acid_permease_CS"/>
</dbReference>
<evidence type="ECO:0000256" key="4">
    <source>
        <dbReference type="ARBA" id="ARBA00022989"/>
    </source>
</evidence>
<evidence type="ECO:0008006" key="10">
    <source>
        <dbReference type="Google" id="ProtNLM"/>
    </source>
</evidence>
<evidence type="ECO:0000313" key="9">
    <source>
        <dbReference type="Proteomes" id="UP000886523"/>
    </source>
</evidence>
<feature type="transmembrane region" description="Helical" evidence="7">
    <location>
        <begin position="368"/>
        <end position="392"/>
    </location>
</feature>
<dbReference type="InterPro" id="IPR002293">
    <property type="entry name" value="AA/rel_permease1"/>
</dbReference>
<comment type="caution">
    <text evidence="8">The sequence shown here is derived from an EMBL/GenBank/DDBJ whole genome shotgun (WGS) entry which is preliminary data.</text>
</comment>
<organism evidence="8 9">
    <name type="scientific">Hydnum rufescens UP504</name>
    <dbReference type="NCBI Taxonomy" id="1448309"/>
    <lineage>
        <taxon>Eukaryota</taxon>
        <taxon>Fungi</taxon>
        <taxon>Dikarya</taxon>
        <taxon>Basidiomycota</taxon>
        <taxon>Agaricomycotina</taxon>
        <taxon>Agaricomycetes</taxon>
        <taxon>Cantharellales</taxon>
        <taxon>Hydnaceae</taxon>
        <taxon>Hydnum</taxon>
    </lineage>
</organism>
<evidence type="ECO:0000256" key="6">
    <source>
        <dbReference type="SAM" id="MobiDB-lite"/>
    </source>
</evidence>
<keyword evidence="4 7" id="KW-1133">Transmembrane helix</keyword>
<feature type="transmembrane region" description="Helical" evidence="7">
    <location>
        <begin position="422"/>
        <end position="443"/>
    </location>
</feature>
<feature type="transmembrane region" description="Helical" evidence="7">
    <location>
        <begin position="499"/>
        <end position="522"/>
    </location>
</feature>
<evidence type="ECO:0000256" key="7">
    <source>
        <dbReference type="SAM" id="Phobius"/>
    </source>
</evidence>
<feature type="transmembrane region" description="Helical" evidence="7">
    <location>
        <begin position="170"/>
        <end position="200"/>
    </location>
</feature>
<dbReference type="PANTHER" id="PTHR45649">
    <property type="entry name" value="AMINO-ACID PERMEASE BAT1"/>
    <property type="match status" value="1"/>
</dbReference>
<dbReference type="Pfam" id="PF13520">
    <property type="entry name" value="AA_permease_2"/>
    <property type="match status" value="1"/>
</dbReference>
<feature type="transmembrane region" description="Helical" evidence="7">
    <location>
        <begin position="475"/>
        <end position="493"/>
    </location>
</feature>
<proteinExistence type="predicted"/>
<dbReference type="Proteomes" id="UP000886523">
    <property type="component" value="Unassembled WGS sequence"/>
</dbReference>
<keyword evidence="5 7" id="KW-0472">Membrane</keyword>
<dbReference type="EMBL" id="MU129077">
    <property type="protein sequence ID" value="KAF9507563.1"/>
    <property type="molecule type" value="Genomic_DNA"/>
</dbReference>
<evidence type="ECO:0000313" key="8">
    <source>
        <dbReference type="EMBL" id="KAF9507563.1"/>
    </source>
</evidence>
<comment type="subcellular location">
    <subcellularLocation>
        <location evidence="1">Membrane</location>
        <topology evidence="1">Multi-pass membrane protein</topology>
    </subcellularLocation>
</comment>
<gene>
    <name evidence="8" type="ORF">BS47DRAFT_1377892</name>
</gene>
<evidence type="ECO:0000256" key="5">
    <source>
        <dbReference type="ARBA" id="ARBA00023136"/>
    </source>
</evidence>
<feature type="compositionally biased region" description="Basic and acidic residues" evidence="6">
    <location>
        <begin position="21"/>
        <end position="37"/>
    </location>
</feature>
<reference evidence="8" key="1">
    <citation type="journal article" date="2020" name="Nat. Commun.">
        <title>Large-scale genome sequencing of mycorrhizal fungi provides insights into the early evolution of symbiotic traits.</title>
        <authorList>
            <person name="Miyauchi S."/>
            <person name="Kiss E."/>
            <person name="Kuo A."/>
            <person name="Drula E."/>
            <person name="Kohler A."/>
            <person name="Sanchez-Garcia M."/>
            <person name="Morin E."/>
            <person name="Andreopoulos B."/>
            <person name="Barry K.W."/>
            <person name="Bonito G."/>
            <person name="Buee M."/>
            <person name="Carver A."/>
            <person name="Chen C."/>
            <person name="Cichocki N."/>
            <person name="Clum A."/>
            <person name="Culley D."/>
            <person name="Crous P.W."/>
            <person name="Fauchery L."/>
            <person name="Girlanda M."/>
            <person name="Hayes R.D."/>
            <person name="Keri Z."/>
            <person name="LaButti K."/>
            <person name="Lipzen A."/>
            <person name="Lombard V."/>
            <person name="Magnuson J."/>
            <person name="Maillard F."/>
            <person name="Murat C."/>
            <person name="Nolan M."/>
            <person name="Ohm R.A."/>
            <person name="Pangilinan J."/>
            <person name="Pereira M.F."/>
            <person name="Perotto S."/>
            <person name="Peter M."/>
            <person name="Pfister S."/>
            <person name="Riley R."/>
            <person name="Sitrit Y."/>
            <person name="Stielow J.B."/>
            <person name="Szollosi G."/>
            <person name="Zifcakova L."/>
            <person name="Stursova M."/>
            <person name="Spatafora J.W."/>
            <person name="Tedersoo L."/>
            <person name="Vaario L.M."/>
            <person name="Yamada A."/>
            <person name="Yan M."/>
            <person name="Wang P."/>
            <person name="Xu J."/>
            <person name="Bruns T."/>
            <person name="Baldrian P."/>
            <person name="Vilgalys R."/>
            <person name="Dunand C."/>
            <person name="Henrissat B."/>
            <person name="Grigoriev I.V."/>
            <person name="Hibbett D."/>
            <person name="Nagy L.G."/>
            <person name="Martin F.M."/>
        </authorList>
    </citation>
    <scope>NUCLEOTIDE SEQUENCE</scope>
    <source>
        <strain evidence="8">UP504</strain>
    </source>
</reference>
<feature type="transmembrane region" description="Helical" evidence="7">
    <location>
        <begin position="261"/>
        <end position="283"/>
    </location>
</feature>
<dbReference type="GO" id="GO:0016020">
    <property type="term" value="C:membrane"/>
    <property type="evidence" value="ECO:0007669"/>
    <property type="project" value="UniProtKB-SubCell"/>
</dbReference>